<keyword evidence="9" id="KW-1185">Reference proteome</keyword>
<dbReference type="PANTHER" id="PTHR47974">
    <property type="entry name" value="OS07G0415500 PROTEIN"/>
    <property type="match status" value="1"/>
</dbReference>
<evidence type="ECO:0000256" key="7">
    <source>
        <dbReference type="SAM" id="Phobius"/>
    </source>
</evidence>
<evidence type="ECO:0000256" key="2">
    <source>
        <dbReference type="ARBA" id="ARBA00022692"/>
    </source>
</evidence>
<dbReference type="SUPFAM" id="SSF56112">
    <property type="entry name" value="Protein kinase-like (PK-like)"/>
    <property type="match status" value="1"/>
</dbReference>
<dbReference type="InterPro" id="IPR017441">
    <property type="entry name" value="Protein_kinase_ATP_BS"/>
</dbReference>
<dbReference type="InterPro" id="IPR011009">
    <property type="entry name" value="Kinase-like_dom_sf"/>
</dbReference>
<sequence>MALTTKVDNLLNVKHLFSDDSSGETLYLELVASEIHANKSNKGKIIGVVVGIRVLLAILWSMKRMLVSRKVAKGSFVAYGYKDLQEATRDFSKKLGGGGFGSIFKGTLDDSSVVAMKKLETFSQRKKQFQQSLISLLHQQHLTPLRES</sequence>
<dbReference type="Gene3D" id="3.30.200.20">
    <property type="entry name" value="Phosphorylase Kinase, domain 1"/>
    <property type="match status" value="1"/>
</dbReference>
<protein>
    <recommendedName>
        <fullName evidence="10">Protein kinase domain-containing protein</fullName>
    </recommendedName>
</protein>
<organism evidence="8 9">
    <name type="scientific">Phaseolus coccineus</name>
    <name type="common">Scarlet runner bean</name>
    <name type="synonym">Phaseolus multiflorus</name>
    <dbReference type="NCBI Taxonomy" id="3886"/>
    <lineage>
        <taxon>Eukaryota</taxon>
        <taxon>Viridiplantae</taxon>
        <taxon>Streptophyta</taxon>
        <taxon>Embryophyta</taxon>
        <taxon>Tracheophyta</taxon>
        <taxon>Spermatophyta</taxon>
        <taxon>Magnoliopsida</taxon>
        <taxon>eudicotyledons</taxon>
        <taxon>Gunneridae</taxon>
        <taxon>Pentapetalae</taxon>
        <taxon>rosids</taxon>
        <taxon>fabids</taxon>
        <taxon>Fabales</taxon>
        <taxon>Fabaceae</taxon>
        <taxon>Papilionoideae</taxon>
        <taxon>50 kb inversion clade</taxon>
        <taxon>NPAAA clade</taxon>
        <taxon>indigoferoid/millettioid clade</taxon>
        <taxon>Phaseoleae</taxon>
        <taxon>Phaseolus</taxon>
    </lineage>
</organism>
<evidence type="ECO:0000313" key="8">
    <source>
        <dbReference type="EMBL" id="KAK7368350.1"/>
    </source>
</evidence>
<name>A0AAN9N8A6_PHACN</name>
<proteinExistence type="predicted"/>
<feature type="transmembrane region" description="Helical" evidence="7">
    <location>
        <begin position="45"/>
        <end position="62"/>
    </location>
</feature>
<evidence type="ECO:0000256" key="1">
    <source>
        <dbReference type="ARBA" id="ARBA00004167"/>
    </source>
</evidence>
<keyword evidence="3" id="KW-0732">Signal</keyword>
<dbReference type="Proteomes" id="UP001374584">
    <property type="component" value="Unassembled WGS sequence"/>
</dbReference>
<gene>
    <name evidence="8" type="ORF">VNO80_10375</name>
</gene>
<evidence type="ECO:0000256" key="6">
    <source>
        <dbReference type="PROSITE-ProRule" id="PRU10141"/>
    </source>
</evidence>
<dbReference type="EMBL" id="JAYMYR010000004">
    <property type="protein sequence ID" value="KAK7368350.1"/>
    <property type="molecule type" value="Genomic_DNA"/>
</dbReference>
<evidence type="ECO:0000256" key="5">
    <source>
        <dbReference type="ARBA" id="ARBA00023136"/>
    </source>
</evidence>
<keyword evidence="5 7" id="KW-0472">Membrane</keyword>
<evidence type="ECO:0008006" key="10">
    <source>
        <dbReference type="Google" id="ProtNLM"/>
    </source>
</evidence>
<dbReference type="GO" id="GO:0005524">
    <property type="term" value="F:ATP binding"/>
    <property type="evidence" value="ECO:0007669"/>
    <property type="project" value="UniProtKB-UniRule"/>
</dbReference>
<keyword evidence="2 7" id="KW-0812">Transmembrane</keyword>
<dbReference type="GO" id="GO:0016020">
    <property type="term" value="C:membrane"/>
    <property type="evidence" value="ECO:0007669"/>
    <property type="project" value="UniProtKB-SubCell"/>
</dbReference>
<accession>A0AAN9N8A6</accession>
<keyword evidence="6" id="KW-0067">ATP-binding</keyword>
<comment type="caution">
    <text evidence="8">The sequence shown here is derived from an EMBL/GenBank/DDBJ whole genome shotgun (WGS) entry which is preliminary data.</text>
</comment>
<comment type="subcellular location">
    <subcellularLocation>
        <location evidence="1">Membrane</location>
        <topology evidence="1">Single-pass membrane protein</topology>
    </subcellularLocation>
</comment>
<keyword evidence="4 7" id="KW-1133">Transmembrane helix</keyword>
<evidence type="ECO:0000256" key="4">
    <source>
        <dbReference type="ARBA" id="ARBA00022989"/>
    </source>
</evidence>
<evidence type="ECO:0000256" key="3">
    <source>
        <dbReference type="ARBA" id="ARBA00022729"/>
    </source>
</evidence>
<keyword evidence="6" id="KW-0547">Nucleotide-binding</keyword>
<dbReference type="AlphaFoldDB" id="A0AAN9N8A6"/>
<dbReference type="PROSITE" id="PS00107">
    <property type="entry name" value="PROTEIN_KINASE_ATP"/>
    <property type="match status" value="1"/>
</dbReference>
<evidence type="ECO:0000313" key="9">
    <source>
        <dbReference type="Proteomes" id="UP001374584"/>
    </source>
</evidence>
<dbReference type="PANTHER" id="PTHR47974:SF19">
    <property type="entry name" value="RECEPTOR-LIKE SERINE_THREONINE-PROTEIN KINASE"/>
    <property type="match status" value="1"/>
</dbReference>
<reference evidence="8 9" key="1">
    <citation type="submission" date="2024-01" db="EMBL/GenBank/DDBJ databases">
        <title>The genomes of 5 underutilized Papilionoideae crops provide insights into root nodulation and disease resistanc.</title>
        <authorList>
            <person name="Jiang F."/>
        </authorList>
    </citation>
    <scope>NUCLEOTIDE SEQUENCE [LARGE SCALE GENOMIC DNA]</scope>
    <source>
        <strain evidence="8">JINMINGXINNONG_FW02</strain>
        <tissue evidence="8">Leaves</tissue>
    </source>
</reference>
<feature type="binding site" evidence="6">
    <location>
        <position position="117"/>
    </location>
    <ligand>
        <name>ATP</name>
        <dbReference type="ChEBI" id="CHEBI:30616"/>
    </ligand>
</feature>